<evidence type="ECO:0000256" key="1">
    <source>
        <dbReference type="ARBA" id="ARBA00004496"/>
    </source>
</evidence>
<dbReference type="Gene3D" id="2.30.130.10">
    <property type="entry name" value="PUA domain"/>
    <property type="match status" value="1"/>
</dbReference>
<keyword evidence="10" id="KW-1185">Reference proteome</keyword>
<dbReference type="InterPro" id="IPR019614">
    <property type="entry name" value="SAM-dep_methyl-trfase"/>
</dbReference>
<organism evidence="9 10">
    <name type="scientific">Dokdonia ponticola</name>
    <dbReference type="NCBI Taxonomy" id="2041041"/>
    <lineage>
        <taxon>Bacteria</taxon>
        <taxon>Pseudomonadati</taxon>
        <taxon>Bacteroidota</taxon>
        <taxon>Flavobacteriia</taxon>
        <taxon>Flavobacteriales</taxon>
        <taxon>Flavobacteriaceae</taxon>
        <taxon>Dokdonia</taxon>
    </lineage>
</organism>
<evidence type="ECO:0000256" key="3">
    <source>
        <dbReference type="ARBA" id="ARBA00022603"/>
    </source>
</evidence>
<dbReference type="Gene3D" id="3.30.750.80">
    <property type="entry name" value="RNA methyltransferase domain (HRMD) like"/>
    <property type="match status" value="1"/>
</dbReference>
<evidence type="ECO:0000259" key="7">
    <source>
        <dbReference type="Pfam" id="PF10672"/>
    </source>
</evidence>
<dbReference type="GO" id="GO:0032259">
    <property type="term" value="P:methylation"/>
    <property type="evidence" value="ECO:0007669"/>
    <property type="project" value="UniProtKB-KW"/>
</dbReference>
<dbReference type="SUPFAM" id="SSF88697">
    <property type="entry name" value="PUA domain-like"/>
    <property type="match status" value="1"/>
</dbReference>
<evidence type="ECO:0000256" key="5">
    <source>
        <dbReference type="ARBA" id="ARBA00022691"/>
    </source>
</evidence>
<proteinExistence type="inferred from homology"/>
<dbReference type="GO" id="GO:0008168">
    <property type="term" value="F:methyltransferase activity"/>
    <property type="evidence" value="ECO:0007669"/>
    <property type="project" value="UniProtKB-KW"/>
</dbReference>
<comment type="similarity">
    <text evidence="6">Belongs to the methyltransferase superfamily. RlmI family.</text>
</comment>
<dbReference type="InterPro" id="IPR015947">
    <property type="entry name" value="PUA-like_sf"/>
</dbReference>
<dbReference type="InterPro" id="IPR029063">
    <property type="entry name" value="SAM-dependent_MTases_sf"/>
</dbReference>
<evidence type="ECO:0000313" key="10">
    <source>
        <dbReference type="Proteomes" id="UP001596043"/>
    </source>
</evidence>
<reference evidence="10" key="1">
    <citation type="journal article" date="2019" name="Int. J. Syst. Evol. Microbiol.">
        <title>The Global Catalogue of Microorganisms (GCM) 10K type strain sequencing project: providing services to taxonomists for standard genome sequencing and annotation.</title>
        <authorList>
            <consortium name="The Broad Institute Genomics Platform"/>
            <consortium name="The Broad Institute Genome Sequencing Center for Infectious Disease"/>
            <person name="Wu L."/>
            <person name="Ma J."/>
        </authorList>
    </citation>
    <scope>NUCLEOTIDE SEQUENCE [LARGE SCALE GENOMIC DNA]</scope>
    <source>
        <strain evidence="10">YJ-61-S</strain>
    </source>
</reference>
<evidence type="ECO:0000313" key="9">
    <source>
        <dbReference type="EMBL" id="MFC4636126.1"/>
    </source>
</evidence>
<dbReference type="Gene3D" id="3.40.50.150">
    <property type="entry name" value="Vaccinia Virus protein VP39"/>
    <property type="match status" value="1"/>
</dbReference>
<gene>
    <name evidence="9" type="ORF">ACFO3O_19625</name>
</gene>
<dbReference type="Pfam" id="PF10672">
    <property type="entry name" value="Methyltrans_SAM"/>
    <property type="match status" value="1"/>
</dbReference>
<evidence type="ECO:0000256" key="4">
    <source>
        <dbReference type="ARBA" id="ARBA00022679"/>
    </source>
</evidence>
<accession>A0ABV9I321</accession>
<dbReference type="EMBL" id="JBHSFV010000015">
    <property type="protein sequence ID" value="MFC4636126.1"/>
    <property type="molecule type" value="Genomic_DNA"/>
</dbReference>
<dbReference type="RefSeq" id="WP_379982015.1">
    <property type="nucleotide sequence ID" value="NZ_JBHSFV010000015.1"/>
</dbReference>
<feature type="domain" description="RlmI-like PUA" evidence="8">
    <location>
        <begin position="14"/>
        <end position="76"/>
    </location>
</feature>
<dbReference type="CDD" id="cd02440">
    <property type="entry name" value="AdoMet_MTases"/>
    <property type="match status" value="1"/>
</dbReference>
<evidence type="ECO:0000256" key="6">
    <source>
        <dbReference type="ARBA" id="ARBA00038091"/>
    </source>
</evidence>
<dbReference type="InterPro" id="IPR041532">
    <property type="entry name" value="RlmI-like_PUA"/>
</dbReference>
<keyword evidence="3 9" id="KW-0489">Methyltransferase</keyword>
<sequence length="403" mass="45101">MIDFLSFKTQRLAIKLKSTAEKLVKKGHPWVFEDSIAKQNKDGKTGDIAILFDQRKDKVFAIGLYDADSPIRIKVVHSTPATLNSVFFKEKIRIAFLKRATLLKTNTNSYRFIFGENDGFPGLIADVYKDVLVVKFYSGIWFPYLEMILPELVEVAKVKTLVVRLSRQLQKSTSHGFTDGQVLHGMLSSEVVYFKEHGIRFSANVIHGHKTGYFLDHRHNRKRVGELSKGKKVLDVFSYAGGFSVHALAGGATEVLSLDISAQALEVALENGKLNPSKGTHKIMAIDAFEGLQQLIDSDKQFDIVVIDPPSFAKSAREIESAKHSYHRLAVLGAQLVAKKGILVLASCSSRITAQQFFDISEQGITKTNRLFKTIDKTFHDSDHPISFPEGAYLKCGYYRLDL</sequence>
<dbReference type="Proteomes" id="UP001596043">
    <property type="component" value="Unassembled WGS sequence"/>
</dbReference>
<feature type="domain" description="S-adenosylmethionine-dependent methyltransferase" evidence="7">
    <location>
        <begin position="193"/>
        <end position="341"/>
    </location>
</feature>
<dbReference type="EC" id="2.1.1.-" evidence="9"/>
<dbReference type="InterPro" id="IPR036974">
    <property type="entry name" value="PUA_sf"/>
</dbReference>
<dbReference type="SUPFAM" id="SSF53335">
    <property type="entry name" value="S-adenosyl-L-methionine-dependent methyltransferases"/>
    <property type="match status" value="1"/>
</dbReference>
<comment type="caution">
    <text evidence="9">The sequence shown here is derived from an EMBL/GenBank/DDBJ whole genome shotgun (WGS) entry which is preliminary data.</text>
</comment>
<dbReference type="CDD" id="cd11572">
    <property type="entry name" value="RlmI_M_like"/>
    <property type="match status" value="1"/>
</dbReference>
<keyword evidence="2" id="KW-0963">Cytoplasm</keyword>
<dbReference type="Pfam" id="PF17785">
    <property type="entry name" value="PUA_3"/>
    <property type="match status" value="1"/>
</dbReference>
<name>A0ABV9I321_9FLAO</name>
<dbReference type="PANTHER" id="PTHR42873:SF1">
    <property type="entry name" value="S-ADENOSYLMETHIONINE-DEPENDENT METHYLTRANSFERASE DOMAIN-CONTAINING PROTEIN"/>
    <property type="match status" value="1"/>
</dbReference>
<evidence type="ECO:0000256" key="2">
    <source>
        <dbReference type="ARBA" id="ARBA00022490"/>
    </source>
</evidence>
<dbReference type="PANTHER" id="PTHR42873">
    <property type="entry name" value="RIBOSOMAL RNA LARGE SUBUNIT METHYLTRANSFERASE"/>
    <property type="match status" value="1"/>
</dbReference>
<keyword evidence="5" id="KW-0949">S-adenosyl-L-methionine</keyword>
<evidence type="ECO:0000259" key="8">
    <source>
        <dbReference type="Pfam" id="PF17785"/>
    </source>
</evidence>
<comment type="subcellular location">
    <subcellularLocation>
        <location evidence="1">Cytoplasm</location>
    </subcellularLocation>
</comment>
<protein>
    <submittedName>
        <fullName evidence="9">Class I SAM-dependent rRNA methyltransferase</fullName>
        <ecNumber evidence="9">2.1.1.-</ecNumber>
    </submittedName>
</protein>
<keyword evidence="4 9" id="KW-0808">Transferase</keyword>